<dbReference type="InterPro" id="IPR019199">
    <property type="entry name" value="Virulence_VapD/CRISPR_Cas2"/>
</dbReference>
<dbReference type="NCBIfam" id="TIGR01573">
    <property type="entry name" value="cas2"/>
    <property type="match status" value="1"/>
</dbReference>
<dbReference type="Gene3D" id="3.30.70.240">
    <property type="match status" value="1"/>
</dbReference>
<organism evidence="11 12">
    <name type="scientific">Bifidobacterium bohemicum DSM 22767</name>
    <dbReference type="NCBI Taxonomy" id="1437606"/>
    <lineage>
        <taxon>Bacteria</taxon>
        <taxon>Bacillati</taxon>
        <taxon>Actinomycetota</taxon>
        <taxon>Actinomycetes</taxon>
        <taxon>Bifidobacteriales</taxon>
        <taxon>Bifidobacteriaceae</taxon>
        <taxon>Bifidobacterium</taxon>
    </lineage>
</organism>
<reference evidence="11 12" key="1">
    <citation type="submission" date="2014-03" db="EMBL/GenBank/DDBJ databases">
        <title>Genomics of Bifidobacteria.</title>
        <authorList>
            <person name="Ventura M."/>
            <person name="Milani C."/>
            <person name="Lugli G.A."/>
        </authorList>
    </citation>
    <scope>NUCLEOTIDE SEQUENCE [LARGE SCALE GENOMIC DNA]</scope>
    <source>
        <strain evidence="11 12">DSM 22767</strain>
    </source>
</reference>
<comment type="similarity">
    <text evidence="2 9 10">Belongs to the CRISPR-associated endoribonuclease Cas2 protein family.</text>
</comment>
<evidence type="ECO:0000256" key="6">
    <source>
        <dbReference type="ARBA" id="ARBA00022801"/>
    </source>
</evidence>
<dbReference type="CDD" id="cd09725">
    <property type="entry name" value="Cas2_I_II_III"/>
    <property type="match status" value="1"/>
</dbReference>
<keyword evidence="4 9" id="KW-0479">Metal-binding</keyword>
<dbReference type="InterPro" id="IPR021127">
    <property type="entry name" value="CRISPR_associated_Cas2"/>
</dbReference>
<dbReference type="Proteomes" id="UP000029096">
    <property type="component" value="Unassembled WGS sequence"/>
</dbReference>
<keyword evidence="3 9" id="KW-0540">Nuclease</keyword>
<dbReference type="PIRSF" id="PIRSF032582">
    <property type="entry name" value="Cas2"/>
    <property type="match status" value="1"/>
</dbReference>
<comment type="caution">
    <text evidence="11">The sequence shown here is derived from an EMBL/GenBank/DDBJ whole genome shotgun (WGS) entry which is preliminary data.</text>
</comment>
<dbReference type="eggNOG" id="COG1343">
    <property type="taxonomic scope" value="Bacteria"/>
</dbReference>
<evidence type="ECO:0000256" key="3">
    <source>
        <dbReference type="ARBA" id="ARBA00022722"/>
    </source>
</evidence>
<evidence type="ECO:0000256" key="5">
    <source>
        <dbReference type="ARBA" id="ARBA00022759"/>
    </source>
</evidence>
<evidence type="ECO:0000256" key="7">
    <source>
        <dbReference type="ARBA" id="ARBA00022842"/>
    </source>
</evidence>
<name>A0A086ZEH8_9BIFI</name>
<keyword evidence="6 9" id="KW-0378">Hydrolase</keyword>
<evidence type="ECO:0000256" key="9">
    <source>
        <dbReference type="HAMAP-Rule" id="MF_01471"/>
    </source>
</evidence>
<evidence type="ECO:0000256" key="10">
    <source>
        <dbReference type="PIRNR" id="PIRNR032582"/>
    </source>
</evidence>
<dbReference type="STRING" id="1437606.BBOH_1659"/>
<dbReference type="SUPFAM" id="SSF143430">
    <property type="entry name" value="TTP0101/SSO1404-like"/>
    <property type="match status" value="1"/>
</dbReference>
<dbReference type="EC" id="3.1.-.-" evidence="9"/>
<dbReference type="GO" id="GO:0046872">
    <property type="term" value="F:metal ion binding"/>
    <property type="evidence" value="ECO:0007669"/>
    <property type="project" value="UniProtKB-UniRule"/>
</dbReference>
<protein>
    <recommendedName>
        <fullName evidence="9">CRISPR-associated endoribonuclease Cas2</fullName>
        <ecNumber evidence="9">3.1.-.-</ecNumber>
    </recommendedName>
</protein>
<dbReference type="GO" id="GO:0051607">
    <property type="term" value="P:defense response to virus"/>
    <property type="evidence" value="ECO:0007669"/>
    <property type="project" value="UniProtKB-UniRule"/>
</dbReference>
<evidence type="ECO:0000256" key="1">
    <source>
        <dbReference type="ARBA" id="ARBA00001946"/>
    </source>
</evidence>
<accession>A0A086ZEH8</accession>
<comment type="subunit">
    <text evidence="9">Homodimer, forms a heterotetramer with a Cas1 homodimer.</text>
</comment>
<keyword evidence="5 9" id="KW-0255">Endonuclease</keyword>
<dbReference type="GO" id="GO:0016787">
    <property type="term" value="F:hydrolase activity"/>
    <property type="evidence" value="ECO:0007669"/>
    <property type="project" value="UniProtKB-KW"/>
</dbReference>
<dbReference type="GO" id="GO:0004521">
    <property type="term" value="F:RNA endonuclease activity"/>
    <property type="evidence" value="ECO:0007669"/>
    <property type="project" value="UniProtKB-UniRule"/>
</dbReference>
<keyword evidence="8 9" id="KW-0051">Antiviral defense</keyword>
<gene>
    <name evidence="9" type="primary">cas2</name>
    <name evidence="11" type="ORF">BBOH_1659</name>
</gene>
<evidence type="ECO:0000313" key="11">
    <source>
        <dbReference type="EMBL" id="KFI44928.1"/>
    </source>
</evidence>
<keyword evidence="7 9" id="KW-0460">Magnesium</keyword>
<proteinExistence type="inferred from homology"/>
<dbReference type="EMBL" id="JGYP01000005">
    <property type="protein sequence ID" value="KFI44928.1"/>
    <property type="molecule type" value="Genomic_DNA"/>
</dbReference>
<dbReference type="OrthoDB" id="9798176at2"/>
<evidence type="ECO:0000256" key="2">
    <source>
        <dbReference type="ARBA" id="ARBA00009959"/>
    </source>
</evidence>
<dbReference type="GO" id="GO:0043571">
    <property type="term" value="P:maintenance of CRISPR repeat elements"/>
    <property type="evidence" value="ECO:0007669"/>
    <property type="project" value="UniProtKB-UniRule"/>
</dbReference>
<keyword evidence="12" id="KW-1185">Reference proteome</keyword>
<dbReference type="PANTHER" id="PTHR34405:SF3">
    <property type="entry name" value="CRISPR-ASSOCIATED ENDORIBONUCLEASE CAS2 3"/>
    <property type="match status" value="1"/>
</dbReference>
<evidence type="ECO:0000256" key="8">
    <source>
        <dbReference type="ARBA" id="ARBA00023118"/>
    </source>
</evidence>
<dbReference type="PANTHER" id="PTHR34405">
    <property type="entry name" value="CRISPR-ASSOCIATED ENDORIBONUCLEASE CAS2"/>
    <property type="match status" value="1"/>
</dbReference>
<feature type="binding site" evidence="9">
    <location>
        <position position="8"/>
    </location>
    <ligand>
        <name>Mg(2+)</name>
        <dbReference type="ChEBI" id="CHEBI:18420"/>
        <note>catalytic</note>
    </ligand>
</feature>
<sequence length="96" mass="11119">MMVVVAYDVKTETPQGRRRLRLVAKACIKFGQRVQNSVFECLVSPSDLLILKDELTQIIDPEQDSLRFYNLGAKYSNRIDYIGQVRHLPMDEVMMI</sequence>
<evidence type="ECO:0000256" key="4">
    <source>
        <dbReference type="ARBA" id="ARBA00022723"/>
    </source>
</evidence>
<comment type="function">
    <text evidence="9">CRISPR (clustered regularly interspaced short palindromic repeat), is an adaptive immune system that provides protection against mobile genetic elements (viruses, transposable elements and conjugative plasmids). CRISPR clusters contain sequences complementary to antecedent mobile elements and target invading nucleic acids. CRISPR clusters are transcribed and processed into CRISPR RNA (crRNA). Functions as a ssRNA-specific endoribonuclease. Involved in the integration of spacer DNA into the CRISPR cassette.</text>
</comment>
<dbReference type="HAMAP" id="MF_01471">
    <property type="entry name" value="Cas2"/>
    <property type="match status" value="1"/>
</dbReference>
<dbReference type="RefSeq" id="WP_033520806.1">
    <property type="nucleotide sequence ID" value="NZ_JDUS01000004.1"/>
</dbReference>
<evidence type="ECO:0000313" key="12">
    <source>
        <dbReference type="Proteomes" id="UP000029096"/>
    </source>
</evidence>
<dbReference type="Pfam" id="PF09827">
    <property type="entry name" value="CRISPR_Cas2"/>
    <property type="match status" value="1"/>
</dbReference>
<comment type="cofactor">
    <cofactor evidence="1 9">
        <name>Mg(2+)</name>
        <dbReference type="ChEBI" id="CHEBI:18420"/>
    </cofactor>
</comment>
<dbReference type="AlphaFoldDB" id="A0A086ZEH8"/>